<dbReference type="InterPro" id="IPR046956">
    <property type="entry name" value="RLP23-like"/>
</dbReference>
<dbReference type="InterPro" id="IPR013210">
    <property type="entry name" value="LRR_N_plant-typ"/>
</dbReference>
<evidence type="ECO:0000313" key="17">
    <source>
        <dbReference type="EMBL" id="MBA0854580.1"/>
    </source>
</evidence>
<dbReference type="Pfam" id="PF08263">
    <property type="entry name" value="LRRNT_2"/>
    <property type="match status" value="1"/>
</dbReference>
<keyword evidence="5 13" id="KW-0812">Transmembrane</keyword>
<dbReference type="EMBL" id="JABFAF010000005">
    <property type="protein sequence ID" value="MBA0854580.1"/>
    <property type="molecule type" value="Genomic_DNA"/>
</dbReference>
<feature type="chain" id="PRO_5029791385" description="Leucine-rich repeat-containing N-terminal plant-type domain-containing protein" evidence="14">
    <location>
        <begin position="28"/>
        <end position="938"/>
    </location>
</feature>
<evidence type="ECO:0008006" key="19">
    <source>
        <dbReference type="Google" id="ProtNLM"/>
    </source>
</evidence>
<dbReference type="InterPro" id="IPR003591">
    <property type="entry name" value="Leu-rich_rpt_typical-subtyp"/>
</dbReference>
<dbReference type="FunFam" id="3.80.10.10:FF:000095">
    <property type="entry name" value="LRR receptor-like serine/threonine-protein kinase GSO1"/>
    <property type="match status" value="1"/>
</dbReference>
<evidence type="ECO:0000256" key="10">
    <source>
        <dbReference type="ARBA" id="ARBA00023170"/>
    </source>
</evidence>
<dbReference type="Proteomes" id="UP000593576">
    <property type="component" value="Unassembled WGS sequence"/>
</dbReference>
<evidence type="ECO:0000256" key="4">
    <source>
        <dbReference type="ARBA" id="ARBA00022614"/>
    </source>
</evidence>
<evidence type="ECO:0000256" key="3">
    <source>
        <dbReference type="ARBA" id="ARBA00022475"/>
    </source>
</evidence>
<dbReference type="SUPFAM" id="SSF52058">
    <property type="entry name" value="L domain-like"/>
    <property type="match status" value="2"/>
</dbReference>
<evidence type="ECO:0000256" key="6">
    <source>
        <dbReference type="ARBA" id="ARBA00022729"/>
    </source>
</evidence>
<organism evidence="17 18">
    <name type="scientific">Gossypium schwendimanii</name>
    <name type="common">Cotton</name>
    <dbReference type="NCBI Taxonomy" id="34291"/>
    <lineage>
        <taxon>Eukaryota</taxon>
        <taxon>Viridiplantae</taxon>
        <taxon>Streptophyta</taxon>
        <taxon>Embryophyta</taxon>
        <taxon>Tracheophyta</taxon>
        <taxon>Spermatophyta</taxon>
        <taxon>Magnoliopsida</taxon>
        <taxon>eudicotyledons</taxon>
        <taxon>Gunneridae</taxon>
        <taxon>Pentapetalae</taxon>
        <taxon>rosids</taxon>
        <taxon>malvids</taxon>
        <taxon>Malvales</taxon>
        <taxon>Malvaceae</taxon>
        <taxon>Malvoideae</taxon>
        <taxon>Gossypium</taxon>
    </lineage>
</organism>
<keyword evidence="10" id="KW-0675">Receptor</keyword>
<evidence type="ECO:0000256" key="11">
    <source>
        <dbReference type="ARBA" id="ARBA00023180"/>
    </source>
</evidence>
<dbReference type="FunFam" id="3.80.10.10:FF:000129">
    <property type="entry name" value="Leucine-rich repeat receptor-like kinase"/>
    <property type="match status" value="1"/>
</dbReference>
<evidence type="ECO:0000256" key="1">
    <source>
        <dbReference type="ARBA" id="ARBA00004251"/>
    </source>
</evidence>
<dbReference type="SMART" id="SM00369">
    <property type="entry name" value="LRR_TYP"/>
    <property type="match status" value="7"/>
</dbReference>
<evidence type="ECO:0000313" key="18">
    <source>
        <dbReference type="Proteomes" id="UP000593576"/>
    </source>
</evidence>
<feature type="domain" description="Disease resistance R13L4/SHOC-2-like LRR" evidence="16">
    <location>
        <begin position="117"/>
        <end position="311"/>
    </location>
</feature>
<evidence type="ECO:0000256" key="9">
    <source>
        <dbReference type="ARBA" id="ARBA00023136"/>
    </source>
</evidence>
<dbReference type="InterPro" id="IPR055414">
    <property type="entry name" value="LRR_R13L4/SHOC2-like"/>
</dbReference>
<comment type="subcellular location">
    <subcellularLocation>
        <location evidence="1">Cell membrane</location>
        <topology evidence="1">Single-pass type I membrane protein</topology>
    </subcellularLocation>
</comment>
<feature type="region of interest" description="Disordered" evidence="12">
    <location>
        <begin position="854"/>
        <end position="873"/>
    </location>
</feature>
<keyword evidence="6 14" id="KW-0732">Signal</keyword>
<keyword evidence="9 13" id="KW-0472">Membrane</keyword>
<dbReference type="GO" id="GO:0005886">
    <property type="term" value="C:plasma membrane"/>
    <property type="evidence" value="ECO:0007669"/>
    <property type="project" value="UniProtKB-SubCell"/>
</dbReference>
<keyword evidence="4" id="KW-0433">Leucine-rich repeat</keyword>
<sequence>MATWRTSTQTLVLLCFLVLTKVNFLEAAESNTRSQNVACIERERNALLEFRKGLKDPSGWLSSWVGKDCCNWTGVNCSNTTGNVVVLHLKTMDYCGSVGHSEAFNRGTCLSGTLSPSLLNLTYLSYLDLSGNNFQGIPIPEFIGSLKTLRYLDLSHAAFIGEVPRSLGNLSYLEYLALSMVATDPLWLWASDLSWVVGLSSLQYLDLSFMNLSKANNWVEAVNMLPSLTTLDLSWCELQDFAESLTINFTSLSVLDLSCNNFNATIPRWLFNITTLQRVNLQRSEIKGSLPEVSRGSLCNLRTLDLSLNAFNGKIKGFIDALGGCGNNTLDYLDLSSNNLQGKLPDSLGNLKYLSFLRLTQNSFSGSLPWSIGNLSNLDMLDLSFNFMNGAIAESKSVVFNLNPDWVPSFSLYEIAISNCQLGPRFPTWLRTQVDAFQIILSGAGISDIIPVWFWNLTSRLWWVDLSDNQFMGKLPGSVSFEFDNITGAWVDLGFNLLEGSIPLWPNVSHLSLRNNLFSGPIPSNIGQRMSKVRDLDLSRNFLNGSIPASINEMETLSFLDLSSNCLSGTIPRNLQGLRKLVILDMSKNNLLGVVSISLCALPSLIFLKLSSNNLSGELSSVLQNCSRLFSIDLGENRFSGTIPDLVSAHLFSLTYLGLRANFLRGNIPEQLCEFPYLHIIDIAQNKLSGTIPKCLGNLKTFTYLGPYFDELPSTLHIEFREHVEIVSKGRQNEYTKIIPLLNVIDLSANDLKGEIPDHITKLSALFTLNLSWNHLSGKIPENIGNLQRLESLDLSHNNLSGPIPPSMISMTFLNYLNLSFNKLWGQIPTGNQFQTFNDPCIYEGNPELCGPPLSSSCSPPTNGAGEDENGDSEGEVEKFGLYISMGVGFAIGFWAVCGSLVIKQSWRRAYFKFIDEMKDRVYVFIAVMIAGCREKMR</sequence>
<feature type="signal peptide" evidence="14">
    <location>
        <begin position="1"/>
        <end position="27"/>
    </location>
</feature>
<comment type="similarity">
    <text evidence="2">Belongs to the RLP family.</text>
</comment>
<accession>A0A7J9L7D0</accession>
<keyword evidence="18" id="KW-1185">Reference proteome</keyword>
<keyword evidence="3" id="KW-1003">Cell membrane</keyword>
<evidence type="ECO:0000256" key="5">
    <source>
        <dbReference type="ARBA" id="ARBA00022692"/>
    </source>
</evidence>
<dbReference type="Pfam" id="PF00560">
    <property type="entry name" value="LRR_1"/>
    <property type="match status" value="5"/>
</dbReference>
<protein>
    <recommendedName>
        <fullName evidence="19">Leucine-rich repeat-containing N-terminal plant-type domain-containing protein</fullName>
    </recommendedName>
</protein>
<dbReference type="Pfam" id="PF23598">
    <property type="entry name" value="LRR_14"/>
    <property type="match status" value="1"/>
</dbReference>
<dbReference type="OrthoDB" id="749832at2759"/>
<dbReference type="PANTHER" id="PTHR48063:SF90">
    <property type="entry name" value="OS11G0565920 PROTEIN"/>
    <property type="match status" value="1"/>
</dbReference>
<evidence type="ECO:0000256" key="2">
    <source>
        <dbReference type="ARBA" id="ARBA00009592"/>
    </source>
</evidence>
<evidence type="ECO:0000259" key="15">
    <source>
        <dbReference type="Pfam" id="PF08263"/>
    </source>
</evidence>
<dbReference type="PANTHER" id="PTHR48063">
    <property type="entry name" value="LRR RECEPTOR-LIKE KINASE"/>
    <property type="match status" value="1"/>
</dbReference>
<dbReference type="InterPro" id="IPR032675">
    <property type="entry name" value="LRR_dom_sf"/>
</dbReference>
<keyword evidence="11" id="KW-0325">Glycoprotein</keyword>
<dbReference type="InterPro" id="IPR001611">
    <property type="entry name" value="Leu-rich_rpt"/>
</dbReference>
<evidence type="ECO:0000256" key="12">
    <source>
        <dbReference type="SAM" id="MobiDB-lite"/>
    </source>
</evidence>
<evidence type="ECO:0000256" key="8">
    <source>
        <dbReference type="ARBA" id="ARBA00022989"/>
    </source>
</evidence>
<evidence type="ECO:0000259" key="16">
    <source>
        <dbReference type="Pfam" id="PF23598"/>
    </source>
</evidence>
<keyword evidence="7" id="KW-0677">Repeat</keyword>
<evidence type="ECO:0000256" key="14">
    <source>
        <dbReference type="SAM" id="SignalP"/>
    </source>
</evidence>
<dbReference type="FunFam" id="3.80.10.10:FF:000041">
    <property type="entry name" value="LRR receptor-like serine/threonine-protein kinase ERECTA"/>
    <property type="match status" value="2"/>
</dbReference>
<evidence type="ECO:0000256" key="13">
    <source>
        <dbReference type="SAM" id="Phobius"/>
    </source>
</evidence>
<dbReference type="AlphaFoldDB" id="A0A7J9L7D0"/>
<feature type="domain" description="Leucine-rich repeat-containing N-terminal plant-type" evidence="15">
    <location>
        <begin position="42"/>
        <end position="78"/>
    </location>
</feature>
<feature type="transmembrane region" description="Helical" evidence="13">
    <location>
        <begin position="880"/>
        <end position="903"/>
    </location>
</feature>
<name>A0A7J9L7D0_GOSSC</name>
<dbReference type="PRINTS" id="PR00019">
    <property type="entry name" value="LEURICHRPT"/>
</dbReference>
<comment type="caution">
    <text evidence="17">The sequence shown here is derived from an EMBL/GenBank/DDBJ whole genome shotgun (WGS) entry which is preliminary data.</text>
</comment>
<proteinExistence type="inferred from homology"/>
<keyword evidence="8 13" id="KW-1133">Transmembrane helix</keyword>
<evidence type="ECO:0000256" key="7">
    <source>
        <dbReference type="ARBA" id="ARBA00022737"/>
    </source>
</evidence>
<gene>
    <name evidence="17" type="ORF">Goshw_002117</name>
</gene>
<dbReference type="Gene3D" id="3.80.10.10">
    <property type="entry name" value="Ribonuclease Inhibitor"/>
    <property type="match status" value="4"/>
</dbReference>
<reference evidence="17 18" key="1">
    <citation type="journal article" date="2019" name="Genome Biol. Evol.">
        <title>Insights into the evolution of the New World diploid cottons (Gossypium, subgenus Houzingenia) based on genome sequencing.</title>
        <authorList>
            <person name="Grover C.E."/>
            <person name="Arick M.A. 2nd"/>
            <person name="Thrash A."/>
            <person name="Conover J.L."/>
            <person name="Sanders W.S."/>
            <person name="Peterson D.G."/>
            <person name="Frelichowski J.E."/>
            <person name="Scheffler J.A."/>
            <person name="Scheffler B.E."/>
            <person name="Wendel J.F."/>
        </authorList>
    </citation>
    <scope>NUCLEOTIDE SEQUENCE [LARGE SCALE GENOMIC DNA]</scope>
    <source>
        <strain evidence="17">1</strain>
        <tissue evidence="17">Leaf</tissue>
    </source>
</reference>